<sequence length="272" mass="28868">MHAASRATLDQLSASLDSTLTGSTEAAGLGAQTGADLFEVAELLDGDRTLRMALVDQTIPDDRRVELAESLLSGKVSGTALETVSAAVRATWSNTRDLRNGLVELGRRALLRAAGAQGQKDRVGSELYQLARLLEKEPQLEMLLADRLVSADNRRDLFAKVLYGKVSSVTEALALQVVSRLGDRPVEGLDAVCDFAAALDGKTVARVRSVSPLSDAQSEALGQKLEKIYGSAMSVHSEVDTSLLGGAVIRVGDEIIDGSTAGRLNKLRRNLA</sequence>
<dbReference type="HAMAP" id="MF_01416">
    <property type="entry name" value="ATP_synth_delta_bact"/>
    <property type="match status" value="1"/>
</dbReference>
<dbReference type="NCBIfam" id="TIGR01145">
    <property type="entry name" value="ATP_synt_delta"/>
    <property type="match status" value="1"/>
</dbReference>
<comment type="function">
    <text evidence="8">F(1)F(0) ATP synthase produces ATP from ADP in the presence of a proton or sodium gradient. F-type ATPases consist of two structural domains, F(1) containing the extramembraneous catalytic core and F(0) containing the membrane proton channel, linked together by a central stalk and a peripheral stalk. During catalysis, ATP synthesis in the catalytic domain of F(1) is coupled via a rotary mechanism of the central stalk subunits to proton translocation.</text>
</comment>
<reference evidence="11" key="1">
    <citation type="submission" date="2015-11" db="EMBL/GenBank/DDBJ databases">
        <authorList>
            <person name="Dugat-Bony E."/>
        </authorList>
    </citation>
    <scope>NUCLEOTIDE SEQUENCE [LARGE SCALE GENOMIC DNA]</scope>
    <source>
        <strain evidence="11">Mu292</strain>
    </source>
</reference>
<keyword evidence="4 8" id="KW-0406">Ion transport</keyword>
<dbReference type="PRINTS" id="PR00125">
    <property type="entry name" value="ATPASEDELTA"/>
</dbReference>
<keyword evidence="6 8" id="KW-0139">CF(1)</keyword>
<dbReference type="Proteomes" id="UP000319986">
    <property type="component" value="Unassembled WGS sequence"/>
</dbReference>
<evidence type="ECO:0000313" key="11">
    <source>
        <dbReference type="Proteomes" id="UP000182498"/>
    </source>
</evidence>
<evidence type="ECO:0000256" key="1">
    <source>
        <dbReference type="ARBA" id="ARBA00004370"/>
    </source>
</evidence>
<reference evidence="9" key="2">
    <citation type="submission" date="2015-11" db="EMBL/GenBank/DDBJ databases">
        <authorList>
            <person name="Zhang Y."/>
            <person name="Guo Z."/>
        </authorList>
    </citation>
    <scope>NUCLEOTIDE SEQUENCE [LARGE SCALE GENOMIC DNA]</scope>
    <source>
        <strain evidence="9">Mu292</strain>
    </source>
</reference>
<reference evidence="10 12" key="3">
    <citation type="submission" date="2019-06" db="EMBL/GenBank/DDBJ databases">
        <title>Whole genome shotgun sequence of Corynebacterium variabile NBRC 15286.</title>
        <authorList>
            <person name="Hosoyama A."/>
            <person name="Uohara A."/>
            <person name="Ohji S."/>
            <person name="Ichikawa N."/>
        </authorList>
    </citation>
    <scope>NUCLEOTIDE SEQUENCE [LARGE SCALE GENOMIC DNA]</scope>
    <source>
        <strain evidence="10 12">NBRC 15286</strain>
    </source>
</reference>
<gene>
    <name evidence="8 10" type="primary">atpH</name>
    <name evidence="10" type="ORF">CVA01_00640</name>
    <name evidence="9" type="ORF">CVAR292_01396</name>
</gene>
<evidence type="ECO:0000313" key="9">
    <source>
        <dbReference type="EMBL" id="CUU66058.1"/>
    </source>
</evidence>
<dbReference type="AlphaFoldDB" id="A0A0X2NMU3"/>
<evidence type="ECO:0000256" key="5">
    <source>
        <dbReference type="ARBA" id="ARBA00023136"/>
    </source>
</evidence>
<dbReference type="PANTHER" id="PTHR11910">
    <property type="entry name" value="ATP SYNTHASE DELTA CHAIN"/>
    <property type="match status" value="1"/>
</dbReference>
<dbReference type="Pfam" id="PF00213">
    <property type="entry name" value="OSCP"/>
    <property type="match status" value="1"/>
</dbReference>
<evidence type="ECO:0000256" key="4">
    <source>
        <dbReference type="ARBA" id="ARBA00023065"/>
    </source>
</evidence>
<keyword evidence="3 8" id="KW-0375">Hydrogen ion transport</keyword>
<organism evidence="9 11">
    <name type="scientific">Corynebacterium variabile</name>
    <dbReference type="NCBI Taxonomy" id="1727"/>
    <lineage>
        <taxon>Bacteria</taxon>
        <taxon>Bacillati</taxon>
        <taxon>Actinomycetota</taxon>
        <taxon>Actinomycetes</taxon>
        <taxon>Mycobacteriales</taxon>
        <taxon>Corynebacteriaceae</taxon>
        <taxon>Corynebacterium</taxon>
    </lineage>
</organism>
<evidence type="ECO:0000256" key="2">
    <source>
        <dbReference type="ARBA" id="ARBA00022448"/>
    </source>
</evidence>
<evidence type="ECO:0000256" key="6">
    <source>
        <dbReference type="ARBA" id="ARBA00023196"/>
    </source>
</evidence>
<protein>
    <recommendedName>
        <fullName evidence="8">ATP synthase subunit delta</fullName>
    </recommendedName>
    <alternativeName>
        <fullName evidence="8">ATP synthase F(1) sector subunit delta</fullName>
    </alternativeName>
    <alternativeName>
        <fullName evidence="8">F-type ATPase subunit delta</fullName>
        <shortName evidence="8">F-ATPase subunit delta</shortName>
    </alternativeName>
</protein>
<keyword evidence="5 8" id="KW-0472">Membrane</keyword>
<evidence type="ECO:0000256" key="7">
    <source>
        <dbReference type="ARBA" id="ARBA00023310"/>
    </source>
</evidence>
<dbReference type="RefSeq" id="WP_014010344.1">
    <property type="nucleotide sequence ID" value="NZ_BJNT01000001.1"/>
</dbReference>
<keyword evidence="7 8" id="KW-0066">ATP synthesis</keyword>
<comment type="function">
    <text evidence="8">This protein is part of the stalk that links CF(0) to CF(1). It either transmits conformational changes from CF(0) to CF(1) or is implicated in proton conduction.</text>
</comment>
<keyword evidence="11" id="KW-1185">Reference proteome</keyword>
<dbReference type="Gene3D" id="1.10.520.20">
    <property type="entry name" value="N-terminal domain of the delta subunit of the F1F0-ATP synthase"/>
    <property type="match status" value="1"/>
</dbReference>
<dbReference type="InterPro" id="IPR020781">
    <property type="entry name" value="ATPase_OSCP/d_CS"/>
</dbReference>
<dbReference type="InterPro" id="IPR000711">
    <property type="entry name" value="ATPase_OSCP/dsu"/>
</dbReference>
<name>A0A0X2NMU3_9CORY</name>
<evidence type="ECO:0000256" key="8">
    <source>
        <dbReference type="HAMAP-Rule" id="MF_01416"/>
    </source>
</evidence>
<dbReference type="GeneID" id="82886234"/>
<comment type="subcellular location">
    <subcellularLocation>
        <location evidence="8">Cell membrane</location>
        <topology evidence="8">Peripheral membrane protein</topology>
    </subcellularLocation>
    <subcellularLocation>
        <location evidence="1">Membrane</location>
    </subcellularLocation>
</comment>
<dbReference type="EMBL" id="FAUH01000008">
    <property type="protein sequence ID" value="CUU66058.1"/>
    <property type="molecule type" value="Genomic_DNA"/>
</dbReference>
<dbReference type="OMA" id="FRFGRIV"/>
<evidence type="ECO:0000313" key="12">
    <source>
        <dbReference type="Proteomes" id="UP000319986"/>
    </source>
</evidence>
<keyword evidence="8" id="KW-1003">Cell membrane</keyword>
<dbReference type="GO" id="GO:0046933">
    <property type="term" value="F:proton-transporting ATP synthase activity, rotational mechanism"/>
    <property type="evidence" value="ECO:0007669"/>
    <property type="project" value="UniProtKB-UniRule"/>
</dbReference>
<dbReference type="EMBL" id="BJNT01000001">
    <property type="protein sequence ID" value="GEC84750.1"/>
    <property type="molecule type" value="Genomic_DNA"/>
</dbReference>
<dbReference type="NCBIfam" id="NF009967">
    <property type="entry name" value="PRK13430.1"/>
    <property type="match status" value="1"/>
</dbReference>
<dbReference type="GO" id="GO:0005886">
    <property type="term" value="C:plasma membrane"/>
    <property type="evidence" value="ECO:0007669"/>
    <property type="project" value="UniProtKB-SubCell"/>
</dbReference>
<evidence type="ECO:0000256" key="3">
    <source>
        <dbReference type="ARBA" id="ARBA00022781"/>
    </source>
</evidence>
<dbReference type="OrthoDB" id="5242917at2"/>
<dbReference type="PROSITE" id="PS00389">
    <property type="entry name" value="ATPASE_DELTA"/>
    <property type="match status" value="1"/>
</dbReference>
<accession>A0A0X2NMU3</accession>
<evidence type="ECO:0000313" key="10">
    <source>
        <dbReference type="EMBL" id="GEC84750.1"/>
    </source>
</evidence>
<comment type="similarity">
    <text evidence="8">Belongs to the ATPase delta chain family.</text>
</comment>
<proteinExistence type="inferred from homology"/>
<keyword evidence="2 8" id="KW-0813">Transport</keyword>
<dbReference type="GO" id="GO:0045259">
    <property type="term" value="C:proton-transporting ATP synthase complex"/>
    <property type="evidence" value="ECO:0007669"/>
    <property type="project" value="UniProtKB-KW"/>
</dbReference>
<dbReference type="Proteomes" id="UP000182498">
    <property type="component" value="Unassembled WGS sequence"/>
</dbReference>
<dbReference type="InterPro" id="IPR026015">
    <property type="entry name" value="ATP_synth_OSCP/delta_N_sf"/>
</dbReference>